<dbReference type="EMBL" id="CAJQZP010000200">
    <property type="protein sequence ID" value="CAG4945152.1"/>
    <property type="molecule type" value="Genomic_DNA"/>
</dbReference>
<reference evidence="2" key="1">
    <citation type="submission" date="2021-04" db="EMBL/GenBank/DDBJ databases">
        <authorList>
            <person name="Tunstrom K."/>
        </authorList>
    </citation>
    <scope>NUCLEOTIDE SEQUENCE</scope>
</reference>
<feature type="region of interest" description="Disordered" evidence="1">
    <location>
        <begin position="39"/>
        <end position="100"/>
    </location>
</feature>
<proteinExistence type="predicted"/>
<protein>
    <submittedName>
        <fullName evidence="2">(apollo) hypothetical protein</fullName>
    </submittedName>
</protein>
<accession>A0A8S3W7D8</accession>
<evidence type="ECO:0000256" key="1">
    <source>
        <dbReference type="SAM" id="MobiDB-lite"/>
    </source>
</evidence>
<organism evidence="2 3">
    <name type="scientific">Parnassius apollo</name>
    <name type="common">Apollo butterfly</name>
    <name type="synonym">Papilio apollo</name>
    <dbReference type="NCBI Taxonomy" id="110799"/>
    <lineage>
        <taxon>Eukaryota</taxon>
        <taxon>Metazoa</taxon>
        <taxon>Ecdysozoa</taxon>
        <taxon>Arthropoda</taxon>
        <taxon>Hexapoda</taxon>
        <taxon>Insecta</taxon>
        <taxon>Pterygota</taxon>
        <taxon>Neoptera</taxon>
        <taxon>Endopterygota</taxon>
        <taxon>Lepidoptera</taxon>
        <taxon>Glossata</taxon>
        <taxon>Ditrysia</taxon>
        <taxon>Papilionoidea</taxon>
        <taxon>Papilionidae</taxon>
        <taxon>Parnassiinae</taxon>
        <taxon>Parnassini</taxon>
        <taxon>Parnassius</taxon>
        <taxon>Parnassius</taxon>
    </lineage>
</organism>
<evidence type="ECO:0000313" key="3">
    <source>
        <dbReference type="Proteomes" id="UP000691718"/>
    </source>
</evidence>
<comment type="caution">
    <text evidence="2">The sequence shown here is derived from an EMBL/GenBank/DDBJ whole genome shotgun (WGS) entry which is preliminary data.</text>
</comment>
<evidence type="ECO:0000313" key="2">
    <source>
        <dbReference type="EMBL" id="CAG4945152.1"/>
    </source>
</evidence>
<feature type="compositionally biased region" description="Polar residues" evidence="1">
    <location>
        <begin position="67"/>
        <end position="82"/>
    </location>
</feature>
<dbReference type="Proteomes" id="UP000691718">
    <property type="component" value="Unassembled WGS sequence"/>
</dbReference>
<keyword evidence="3" id="KW-1185">Reference proteome</keyword>
<name>A0A8S3W7D8_PARAO</name>
<gene>
    <name evidence="2" type="ORF">PAPOLLO_LOCUS3022</name>
</gene>
<dbReference type="OrthoDB" id="123207at2759"/>
<sequence>MTCSRWTFTLWIAAVDTTSKLRVVTRVLREWYQSDLDISDEETESAVNVPRPLDDEGDIPSEIPPGNHNSDNDSNQNMTSTGLEHRNQEILPPSRKLMPP</sequence>
<dbReference type="AlphaFoldDB" id="A0A8S3W7D8"/>